<name>A0A6S6QPP4_9HYPH</name>
<proteinExistence type="predicted"/>
<feature type="transmembrane region" description="Helical" evidence="1">
    <location>
        <begin position="34"/>
        <end position="52"/>
    </location>
</feature>
<keyword evidence="1" id="KW-0812">Transmembrane</keyword>
<dbReference type="Pfam" id="PF07331">
    <property type="entry name" value="TctB"/>
    <property type="match status" value="1"/>
</dbReference>
<feature type="domain" description="DUF1468" evidence="2">
    <location>
        <begin position="38"/>
        <end position="171"/>
    </location>
</feature>
<keyword evidence="1" id="KW-0472">Membrane</keyword>
<dbReference type="Proteomes" id="UP000515317">
    <property type="component" value="Chromosome"/>
</dbReference>
<protein>
    <submittedName>
        <fullName evidence="3">Membrane protein</fullName>
    </submittedName>
</protein>
<accession>A0A6S6QPP4</accession>
<keyword evidence="4" id="KW-1185">Reference proteome</keyword>
<dbReference type="InterPro" id="IPR009936">
    <property type="entry name" value="DUF1468"/>
</dbReference>
<dbReference type="AlphaFoldDB" id="A0A6S6QPP4"/>
<feature type="transmembrane region" description="Helical" evidence="1">
    <location>
        <begin position="72"/>
        <end position="92"/>
    </location>
</feature>
<sequence length="179" mass="19490">MDGRVKPPAFDHAFRRRTKAPPETRRCLMIVRDWNRVLCGLIFLAVAALHYWQGYELDTGSLFRMGPGMFPLMLETGLAFLGILAIIGGLRFDGEPLDAIGWRGVGMIVIAVLAFVFVTKYLGLVPGLAAVVVIAAYASPLARPVPTLLLTAFLVLFCVGVFHWGIGLPVPLFGMNYGG</sequence>
<evidence type="ECO:0000259" key="2">
    <source>
        <dbReference type="Pfam" id="PF07331"/>
    </source>
</evidence>
<feature type="transmembrane region" description="Helical" evidence="1">
    <location>
        <begin position="124"/>
        <end position="141"/>
    </location>
</feature>
<dbReference type="KEGG" id="tso:IZ6_06520"/>
<dbReference type="EMBL" id="AP023361">
    <property type="protein sequence ID" value="BCJ89917.1"/>
    <property type="molecule type" value="Genomic_DNA"/>
</dbReference>
<feature type="transmembrane region" description="Helical" evidence="1">
    <location>
        <begin position="148"/>
        <end position="166"/>
    </location>
</feature>
<gene>
    <name evidence="3" type="ORF">IZ6_06520</name>
</gene>
<evidence type="ECO:0000256" key="1">
    <source>
        <dbReference type="SAM" id="Phobius"/>
    </source>
</evidence>
<evidence type="ECO:0000313" key="4">
    <source>
        <dbReference type="Proteomes" id="UP000515317"/>
    </source>
</evidence>
<feature type="transmembrane region" description="Helical" evidence="1">
    <location>
        <begin position="99"/>
        <end position="118"/>
    </location>
</feature>
<evidence type="ECO:0000313" key="3">
    <source>
        <dbReference type="EMBL" id="BCJ89917.1"/>
    </source>
</evidence>
<organism evidence="3 4">
    <name type="scientific">Terrihabitans soli</name>
    <dbReference type="NCBI Taxonomy" id="708113"/>
    <lineage>
        <taxon>Bacteria</taxon>
        <taxon>Pseudomonadati</taxon>
        <taxon>Pseudomonadota</taxon>
        <taxon>Alphaproteobacteria</taxon>
        <taxon>Hyphomicrobiales</taxon>
        <taxon>Terrihabitans</taxon>
    </lineage>
</organism>
<reference evidence="3 4" key="1">
    <citation type="submission" date="2020-08" db="EMBL/GenBank/DDBJ databases">
        <title>Genome sequence of Rhizobiales bacterium strain IZ6.</title>
        <authorList>
            <person name="Nakai R."/>
            <person name="Naganuma T."/>
        </authorList>
    </citation>
    <scope>NUCLEOTIDE SEQUENCE [LARGE SCALE GENOMIC DNA]</scope>
    <source>
        <strain evidence="3 4">IZ6</strain>
    </source>
</reference>
<keyword evidence="1" id="KW-1133">Transmembrane helix</keyword>